<protein>
    <recommendedName>
        <fullName evidence="3">Protein kilB</fullName>
    </recommendedName>
</protein>
<comment type="caution">
    <text evidence="1">The sequence shown here is derived from an EMBL/GenBank/DDBJ whole genome shotgun (WGS) entry which is preliminary data.</text>
</comment>
<accession>A0ABS0RSQ6</accession>
<evidence type="ECO:0000313" key="2">
    <source>
        <dbReference type="Proteomes" id="UP000638849"/>
    </source>
</evidence>
<evidence type="ECO:0008006" key="3">
    <source>
        <dbReference type="Google" id="ProtNLM"/>
    </source>
</evidence>
<organism evidence="1 2">
    <name type="scientific">Streptomyces javensis</name>
    <dbReference type="NCBI Taxonomy" id="114698"/>
    <lineage>
        <taxon>Bacteria</taxon>
        <taxon>Bacillati</taxon>
        <taxon>Actinomycetota</taxon>
        <taxon>Actinomycetes</taxon>
        <taxon>Kitasatosporales</taxon>
        <taxon>Streptomycetaceae</taxon>
        <taxon>Streptomyces</taxon>
        <taxon>Streptomyces violaceusniger group</taxon>
    </lineage>
</organism>
<gene>
    <name evidence="1" type="ORF">JBF12_43285</name>
</gene>
<sequence length="158" mass="16843">METVLASAIAVLGTLLGSITTITLQQRTAQKAEQRTALAAAAAKLAHALSTHRGHLYRRWELAQPDTSTTPDELEAARRTSHASRDTVTGPLYQLRALTTDQELIRLAVAAVDAAYAVKRKGEDLASVSAADIAARRDWGIAADHALLAAVAERVAPR</sequence>
<name>A0ABS0RSQ6_9ACTN</name>
<evidence type="ECO:0000313" key="1">
    <source>
        <dbReference type="EMBL" id="MBI0319672.1"/>
    </source>
</evidence>
<reference evidence="1 2" key="1">
    <citation type="submission" date="2020-12" db="EMBL/GenBank/DDBJ databases">
        <authorList>
            <person name="Kusuma A.B."/>
            <person name="Nouioui I."/>
            <person name="Goodfellow M."/>
        </authorList>
    </citation>
    <scope>NUCLEOTIDE SEQUENCE [LARGE SCALE GENOMIC DNA]</scope>
    <source>
        <strain evidence="1 2">DSM 41764</strain>
    </source>
</reference>
<keyword evidence="2" id="KW-1185">Reference proteome</keyword>
<proteinExistence type="predicted"/>
<dbReference type="EMBL" id="JAEEAQ010000941">
    <property type="protein sequence ID" value="MBI0319672.1"/>
    <property type="molecule type" value="Genomic_DNA"/>
</dbReference>
<dbReference type="Proteomes" id="UP000638849">
    <property type="component" value="Unassembled WGS sequence"/>
</dbReference>
<dbReference type="RefSeq" id="WP_198282119.1">
    <property type="nucleotide sequence ID" value="NZ_BAAAIF010000073.1"/>
</dbReference>